<dbReference type="VEuPathDB" id="FungiDB:A1O9_10462"/>
<feature type="region of interest" description="Disordered" evidence="1">
    <location>
        <begin position="1"/>
        <end position="37"/>
    </location>
</feature>
<dbReference type="HOGENOM" id="CLU_461528_0_0_1"/>
<dbReference type="GeneID" id="25285366"/>
<dbReference type="Proteomes" id="UP000027920">
    <property type="component" value="Unassembled WGS sequence"/>
</dbReference>
<dbReference type="STRING" id="1182545.A0A072P1D4"/>
<gene>
    <name evidence="2" type="ORF">A1O9_10462</name>
</gene>
<feature type="region of interest" description="Disordered" evidence="1">
    <location>
        <begin position="154"/>
        <end position="186"/>
    </location>
</feature>
<organism evidence="2 3">
    <name type="scientific">Exophiala aquamarina CBS 119918</name>
    <dbReference type="NCBI Taxonomy" id="1182545"/>
    <lineage>
        <taxon>Eukaryota</taxon>
        <taxon>Fungi</taxon>
        <taxon>Dikarya</taxon>
        <taxon>Ascomycota</taxon>
        <taxon>Pezizomycotina</taxon>
        <taxon>Eurotiomycetes</taxon>
        <taxon>Chaetothyriomycetidae</taxon>
        <taxon>Chaetothyriales</taxon>
        <taxon>Herpotrichiellaceae</taxon>
        <taxon>Exophiala</taxon>
    </lineage>
</organism>
<dbReference type="EMBL" id="AMGV01000013">
    <property type="protein sequence ID" value="KEF53487.1"/>
    <property type="molecule type" value="Genomic_DNA"/>
</dbReference>
<feature type="compositionally biased region" description="Polar residues" evidence="1">
    <location>
        <begin position="1"/>
        <end position="10"/>
    </location>
</feature>
<sequence length="591" mass="66839">MSQPEISQTETNEHVGEASGRTPNGVESTDPESGHIDTVHFGIFHDQLQAEVQRLQEGMSISHNAVTELSKTFGEYSKIVSTVGERHGKDQVLEDKIRDLEATNAGIWKNIETDRSSHKKVLSDLRKKHDKELSGLLAQAEAGELEKEKYEEMERSLQEEHDRTKQGMARELKHKKNQLENENAEKIANLERKQEELESEKARLEHELDKRTAERDQEMETRETMQNKARTDIRKLEKSLADIQAKYQVDQRPSQFYEDRYKRIFDGVGKIASLFFTELPDKAIDDPVGTSARLKRKAPSFASVPIGNFECSQVLRLANAQHVIFDSLCGSVWQPFFSRYLWKYERAKSSLPEIYSRLAAYGEDFQQNWKVSTLKILEELDDKVDVGELVDTLIEQTVIDILQPLLDDSQLGLFKDELKIVYNDAIELGRIGERDQSPVYPDTTASVNDRAGWKEYLSEDYDMDDAANLSRTSSTSEISFGPLFVSPKMCRKSERVSPTPTAATPVTTLGNGAETEVILPGVALFPNTGIFQEGAMHWRRIQGAGREIAKNINGVGRRPSTSTSMKSLGSAPASPREPSKRWPRQGTRDFD</sequence>
<dbReference type="AlphaFoldDB" id="A0A072P1D4"/>
<accession>A0A072P1D4</accession>
<proteinExistence type="predicted"/>
<name>A0A072P1D4_9EURO</name>
<reference evidence="2 3" key="1">
    <citation type="submission" date="2013-03" db="EMBL/GenBank/DDBJ databases">
        <title>The Genome Sequence of Exophiala aquamarina CBS 119918.</title>
        <authorList>
            <consortium name="The Broad Institute Genomics Platform"/>
            <person name="Cuomo C."/>
            <person name="de Hoog S."/>
            <person name="Gorbushina A."/>
            <person name="Walker B."/>
            <person name="Young S.K."/>
            <person name="Zeng Q."/>
            <person name="Gargeya S."/>
            <person name="Fitzgerald M."/>
            <person name="Haas B."/>
            <person name="Abouelleil A."/>
            <person name="Allen A.W."/>
            <person name="Alvarado L."/>
            <person name="Arachchi H.M."/>
            <person name="Berlin A.M."/>
            <person name="Chapman S.B."/>
            <person name="Gainer-Dewar J."/>
            <person name="Goldberg J."/>
            <person name="Griggs A."/>
            <person name="Gujja S."/>
            <person name="Hansen M."/>
            <person name="Howarth C."/>
            <person name="Imamovic A."/>
            <person name="Ireland A."/>
            <person name="Larimer J."/>
            <person name="McCowan C."/>
            <person name="Murphy C."/>
            <person name="Pearson M."/>
            <person name="Poon T.W."/>
            <person name="Priest M."/>
            <person name="Roberts A."/>
            <person name="Saif S."/>
            <person name="Shea T."/>
            <person name="Sisk P."/>
            <person name="Sykes S."/>
            <person name="Wortman J."/>
            <person name="Nusbaum C."/>
            <person name="Birren B."/>
        </authorList>
    </citation>
    <scope>NUCLEOTIDE SEQUENCE [LARGE SCALE GENOMIC DNA]</scope>
    <source>
        <strain evidence="2 3">CBS 119918</strain>
    </source>
</reference>
<evidence type="ECO:0000313" key="2">
    <source>
        <dbReference type="EMBL" id="KEF53487.1"/>
    </source>
</evidence>
<comment type="caution">
    <text evidence="2">The sequence shown here is derived from an EMBL/GenBank/DDBJ whole genome shotgun (WGS) entry which is preliminary data.</text>
</comment>
<evidence type="ECO:0000256" key="1">
    <source>
        <dbReference type="SAM" id="MobiDB-lite"/>
    </source>
</evidence>
<evidence type="ECO:0000313" key="3">
    <source>
        <dbReference type="Proteomes" id="UP000027920"/>
    </source>
</evidence>
<protein>
    <submittedName>
        <fullName evidence="2">Uncharacterized protein</fullName>
    </submittedName>
</protein>
<dbReference type="OrthoDB" id="6365728at2759"/>
<keyword evidence="3" id="KW-1185">Reference proteome</keyword>
<dbReference type="RefSeq" id="XP_013256077.1">
    <property type="nucleotide sequence ID" value="XM_013400623.1"/>
</dbReference>
<feature type="region of interest" description="Disordered" evidence="1">
    <location>
        <begin position="553"/>
        <end position="591"/>
    </location>
</feature>